<feature type="compositionally biased region" description="Polar residues" evidence="2">
    <location>
        <begin position="100"/>
        <end position="115"/>
    </location>
</feature>
<gene>
    <name evidence="3" type="ORF">PMEA_00017114</name>
</gene>
<dbReference type="Proteomes" id="UP001159428">
    <property type="component" value="Unassembled WGS sequence"/>
</dbReference>
<feature type="compositionally biased region" description="Basic and acidic residues" evidence="2">
    <location>
        <begin position="85"/>
        <end position="99"/>
    </location>
</feature>
<feature type="coiled-coil region" evidence="1">
    <location>
        <begin position="617"/>
        <end position="742"/>
    </location>
</feature>
<evidence type="ECO:0000313" key="4">
    <source>
        <dbReference type="Proteomes" id="UP001159428"/>
    </source>
</evidence>
<evidence type="ECO:0000313" key="3">
    <source>
        <dbReference type="EMBL" id="CAH3036740.1"/>
    </source>
</evidence>
<feature type="compositionally biased region" description="Polar residues" evidence="2">
    <location>
        <begin position="426"/>
        <end position="450"/>
    </location>
</feature>
<feature type="region of interest" description="Disordered" evidence="2">
    <location>
        <begin position="557"/>
        <end position="595"/>
    </location>
</feature>
<feature type="region of interest" description="Disordered" evidence="2">
    <location>
        <begin position="522"/>
        <end position="545"/>
    </location>
</feature>
<feature type="coiled-coil region" evidence="1">
    <location>
        <begin position="773"/>
        <end position="800"/>
    </location>
</feature>
<feature type="compositionally biased region" description="Polar residues" evidence="2">
    <location>
        <begin position="256"/>
        <end position="271"/>
    </location>
</feature>
<feature type="compositionally biased region" description="Basic and acidic residues" evidence="2">
    <location>
        <begin position="868"/>
        <end position="882"/>
    </location>
</feature>
<sequence length="882" mass="97439">MRLLESRKDSMDVLGEELGINTTQCKGVREVVATFEGDGQELSLDKWRSIFQNLGCLEVFENLLAQDSLHVAKSLDNCPPNDVSSKAEESLPKKSEESRQQNINPADGHSISTLPETELPSKPGDDVMVTWKTSTAPGVCPGMSFSPPLEGKPSTDVLKSTSKEVKSDEEEHLHPLVVAAQGMVTGHQFRPNNPKTVQANVVFRDGQKILENSSLLCGGFSPPLPEASSLATASQFDLSLNSDGKGTRPGMVSPDLANSQSPLEENQGLQPSNHMVDQENAEDHDGQTLQLSLGINGSILPVAAMQDSVNQLQQATPSGKYGIDETEDSNSSSQSDTEVSLSSGDSTTPSRPVTPEAVNSPQLGQLHPNNIIAAEAIVANHDRLVLPYDPQFSVASNAIRLPAVPSRSVVQDRVGQYTYDQDEAEGNSSSVQSDPNGSLSSDDSRTQSRTFSPQAVNFPQLYQLHSNNPMTVEANTGVNRDEPAWGMPLDSQQSSAVHTGSAVQDPVGQTHQGMAWDIYNTDEEETSSSSSQCDTDASLSSHDSSVGAQLVVPQAANSPSPLTLTDHHLDVNNPVAGQADAPGQAFGNQPSENDDETQYMNIQQVYPLQFEDIAHLIQKLRKKCTKLEAYKQDLQHSRQQCAQLQETIDEYERLLDGSNHLQQENQRLIRMTEEMCELKDQEIQQLRQLCEQKDQDVETLSAQNESLRGEYIQVLHELDRRNNSFQQQMESIIRERQELSEQLRHSFQVVEQSQRELYAERESLWLDNDRLLDQRMTDEVKILQQELDGEKRKRTEAEERSRCLFEENCQLNAMVKELMSRPAELAEVSCSALSPDTVQENLVSSSNDSTVGEADEESDEDEEVFEDALDHSLKGADLERKF</sequence>
<feature type="compositionally biased region" description="Low complexity" evidence="2">
    <location>
        <begin position="527"/>
        <end position="541"/>
    </location>
</feature>
<organism evidence="3 4">
    <name type="scientific">Pocillopora meandrina</name>
    <dbReference type="NCBI Taxonomy" id="46732"/>
    <lineage>
        <taxon>Eukaryota</taxon>
        <taxon>Metazoa</taxon>
        <taxon>Cnidaria</taxon>
        <taxon>Anthozoa</taxon>
        <taxon>Hexacorallia</taxon>
        <taxon>Scleractinia</taxon>
        <taxon>Astrocoeniina</taxon>
        <taxon>Pocilloporidae</taxon>
        <taxon>Pocillopora</taxon>
    </lineage>
</organism>
<feature type="region of interest" description="Disordered" evidence="2">
    <location>
        <begin position="240"/>
        <end position="271"/>
    </location>
</feature>
<evidence type="ECO:0000256" key="1">
    <source>
        <dbReference type="SAM" id="Coils"/>
    </source>
</evidence>
<reference evidence="3 4" key="1">
    <citation type="submission" date="2022-05" db="EMBL/GenBank/DDBJ databases">
        <authorList>
            <consortium name="Genoscope - CEA"/>
            <person name="William W."/>
        </authorList>
    </citation>
    <scope>NUCLEOTIDE SEQUENCE [LARGE SCALE GENOMIC DNA]</scope>
</reference>
<dbReference type="EMBL" id="CALNXJ010000003">
    <property type="protein sequence ID" value="CAH3036740.1"/>
    <property type="molecule type" value="Genomic_DNA"/>
</dbReference>
<accession>A0AAU9VSF3</accession>
<evidence type="ECO:0000256" key="2">
    <source>
        <dbReference type="SAM" id="MobiDB-lite"/>
    </source>
</evidence>
<comment type="caution">
    <text evidence="3">The sequence shown here is derived from an EMBL/GenBank/DDBJ whole genome shotgun (WGS) entry which is preliminary data.</text>
</comment>
<feature type="region of interest" description="Disordered" evidence="2">
    <location>
        <begin position="836"/>
        <end position="882"/>
    </location>
</feature>
<feature type="compositionally biased region" description="Polar residues" evidence="2">
    <location>
        <begin position="329"/>
        <end position="363"/>
    </location>
</feature>
<feature type="compositionally biased region" description="Acidic residues" evidence="2">
    <location>
        <begin position="853"/>
        <end position="867"/>
    </location>
</feature>
<feature type="region of interest" description="Disordered" evidence="2">
    <location>
        <begin position="419"/>
        <end position="450"/>
    </location>
</feature>
<feature type="region of interest" description="Disordered" evidence="2">
    <location>
        <begin position="75"/>
        <end position="126"/>
    </location>
</feature>
<feature type="region of interest" description="Disordered" evidence="2">
    <location>
        <begin position="313"/>
        <end position="364"/>
    </location>
</feature>
<name>A0AAU9VSF3_9CNID</name>
<protein>
    <submittedName>
        <fullName evidence="3">Uncharacterized protein</fullName>
    </submittedName>
</protein>
<keyword evidence="1" id="KW-0175">Coiled coil</keyword>
<proteinExistence type="predicted"/>
<feature type="compositionally biased region" description="Polar residues" evidence="2">
    <location>
        <begin position="836"/>
        <end position="850"/>
    </location>
</feature>
<dbReference type="AlphaFoldDB" id="A0AAU9VSF3"/>
<keyword evidence="4" id="KW-1185">Reference proteome</keyword>